<accession>W2LV72</accession>
<sequence length="84" mass="9529">MGSFNYLTEFLYLHYHIENGFPSTPAEKRSRISRIVAEAWDDQEVIVRDFVKAGIIPVGLRDASGRFHFPAVDSTEAPIVCDEE</sequence>
<dbReference type="Proteomes" id="UP000054423">
    <property type="component" value="Unassembled WGS sequence"/>
</dbReference>
<dbReference type="EMBL" id="KI677972">
    <property type="protein sequence ID" value="ETM00580.1"/>
    <property type="molecule type" value="Genomic_DNA"/>
</dbReference>
<proteinExistence type="predicted"/>
<protein>
    <recommendedName>
        <fullName evidence="2">DDE-1 domain-containing protein</fullName>
    </recommendedName>
</protein>
<evidence type="ECO:0000313" key="1">
    <source>
        <dbReference type="EMBL" id="ETM00580.1"/>
    </source>
</evidence>
<reference evidence="1" key="1">
    <citation type="submission" date="2013-11" db="EMBL/GenBank/DDBJ databases">
        <title>The Genome Sequence of Phytophthora parasitica CHvinca01.</title>
        <authorList>
            <consortium name="The Broad Institute Genomics Platform"/>
            <person name="Russ C."/>
            <person name="Tyler B."/>
            <person name="Panabieres F."/>
            <person name="Shan W."/>
            <person name="Tripathy S."/>
            <person name="Grunwald N."/>
            <person name="Machado M."/>
            <person name="Johnson C.S."/>
            <person name="Arredondo F."/>
            <person name="Hong C."/>
            <person name="Coffey M."/>
            <person name="Young S.K."/>
            <person name="Zeng Q."/>
            <person name="Gargeya S."/>
            <person name="Fitzgerald M."/>
            <person name="Abouelleil A."/>
            <person name="Alvarado L."/>
            <person name="Chapman S.B."/>
            <person name="Gainer-Dewar J."/>
            <person name="Goldberg J."/>
            <person name="Griggs A."/>
            <person name="Gujja S."/>
            <person name="Hansen M."/>
            <person name="Howarth C."/>
            <person name="Imamovic A."/>
            <person name="Ireland A."/>
            <person name="Larimer J."/>
            <person name="McCowan C."/>
            <person name="Murphy C."/>
            <person name="Pearson M."/>
            <person name="Poon T.W."/>
            <person name="Priest M."/>
            <person name="Roberts A."/>
            <person name="Saif S."/>
            <person name="Shea T."/>
            <person name="Sykes S."/>
            <person name="Wortman J."/>
            <person name="Nusbaum C."/>
            <person name="Birren B."/>
        </authorList>
    </citation>
    <scope>NUCLEOTIDE SEQUENCE [LARGE SCALE GENOMIC DNA]</scope>
    <source>
        <strain evidence="1">CHvinca01</strain>
    </source>
</reference>
<name>W2LV72_PHYNI</name>
<dbReference type="AlphaFoldDB" id="W2LV72"/>
<gene>
    <name evidence="1" type="ORF">L917_02710</name>
</gene>
<organism evidence="1">
    <name type="scientific">Phytophthora nicotianae</name>
    <name type="common">Potato buckeye rot agent</name>
    <name type="synonym">Phytophthora parasitica</name>
    <dbReference type="NCBI Taxonomy" id="4792"/>
    <lineage>
        <taxon>Eukaryota</taxon>
        <taxon>Sar</taxon>
        <taxon>Stramenopiles</taxon>
        <taxon>Oomycota</taxon>
        <taxon>Peronosporomycetes</taxon>
        <taxon>Peronosporales</taxon>
        <taxon>Peronosporaceae</taxon>
        <taxon>Phytophthora</taxon>
    </lineage>
</organism>
<dbReference type="OrthoDB" id="108652at2759"/>
<evidence type="ECO:0008006" key="2">
    <source>
        <dbReference type="Google" id="ProtNLM"/>
    </source>
</evidence>